<feature type="compositionally biased region" description="Pro residues" evidence="1">
    <location>
        <begin position="768"/>
        <end position="792"/>
    </location>
</feature>
<dbReference type="OrthoDB" id="3032681at2759"/>
<evidence type="ECO:0000256" key="1">
    <source>
        <dbReference type="SAM" id="MobiDB-lite"/>
    </source>
</evidence>
<feature type="region of interest" description="Disordered" evidence="1">
    <location>
        <begin position="1"/>
        <end position="30"/>
    </location>
</feature>
<evidence type="ECO:0000313" key="3">
    <source>
        <dbReference type="Proteomes" id="UP000077266"/>
    </source>
</evidence>
<gene>
    <name evidence="2" type="ORF">EXIGLDRAFT_771628</name>
</gene>
<feature type="compositionally biased region" description="Polar residues" evidence="1">
    <location>
        <begin position="7"/>
        <end position="22"/>
    </location>
</feature>
<protein>
    <submittedName>
        <fullName evidence="2">Uncharacterized protein</fullName>
    </submittedName>
</protein>
<feature type="region of interest" description="Disordered" evidence="1">
    <location>
        <begin position="1032"/>
        <end position="1097"/>
    </location>
</feature>
<reference evidence="2 3" key="1">
    <citation type="journal article" date="2016" name="Mol. Biol. Evol.">
        <title>Comparative Genomics of Early-Diverging Mushroom-Forming Fungi Provides Insights into the Origins of Lignocellulose Decay Capabilities.</title>
        <authorList>
            <person name="Nagy L.G."/>
            <person name="Riley R."/>
            <person name="Tritt A."/>
            <person name="Adam C."/>
            <person name="Daum C."/>
            <person name="Floudas D."/>
            <person name="Sun H."/>
            <person name="Yadav J.S."/>
            <person name="Pangilinan J."/>
            <person name="Larsson K.H."/>
            <person name="Matsuura K."/>
            <person name="Barry K."/>
            <person name="Labutti K."/>
            <person name="Kuo R."/>
            <person name="Ohm R.A."/>
            <person name="Bhattacharya S.S."/>
            <person name="Shirouzu T."/>
            <person name="Yoshinaga Y."/>
            <person name="Martin F.M."/>
            <person name="Grigoriev I.V."/>
            <person name="Hibbett D.S."/>
        </authorList>
    </citation>
    <scope>NUCLEOTIDE SEQUENCE [LARGE SCALE GENOMIC DNA]</scope>
    <source>
        <strain evidence="2 3">HHB12029</strain>
    </source>
</reference>
<feature type="compositionally biased region" description="Low complexity" evidence="1">
    <location>
        <begin position="757"/>
        <end position="767"/>
    </location>
</feature>
<dbReference type="PANTHER" id="PTHR48125">
    <property type="entry name" value="LP07818P1"/>
    <property type="match status" value="1"/>
</dbReference>
<proteinExistence type="predicted"/>
<dbReference type="InParanoid" id="A0A166A8L6"/>
<evidence type="ECO:0000313" key="2">
    <source>
        <dbReference type="EMBL" id="KZV89569.1"/>
    </source>
</evidence>
<sequence length="2004" mass="221879">MNAATLPRTSKQPPRPLTSLQTGPRGHLVVGVERPNSWPVARLSTAKRQYAQSEFVPADKVPPPFPSTPDDGAMPSQPAMLYPRAPSIVRTATFDNRMGVYDAIPFDPRMRTLMKDRVLRAASHPAYRPALLPDRTYPEDIHVPGQYRLSPGVPCRLVDTRRSEYTTTYACVITLESAELVDPTIGATIREETLKPSKALLGDPNNTLPGAQRPIQGAEKAVYDVKFTPNLRDSGNHELGGEGSFSLGTTSGEGQGVGHVQPAAQTNSAEVQEHRRLILIHFGNVVPDVLLLALSREEYLALLRIGLQNNVPGFGSARNVFLTGCQLNITFVTDDAKSLFLSLGRHQGCNHVDPHDCIACFTIVFMLLRLPPGSDPGAFVFAEYGLYARSFSEIGRTPDEVTWAVYLVFRGRNIHGGESPRAPPRANSTPLTEEQRKRAVRIVLVGYASTTAVLRTGTIAAAPPAGFGSSMETALQRSTQLNMTQHGLNILGTEENTATWCVKEGEFENHNQRATRFALNVTSKFISRLRQNVESEVYINHLGEECKCKLGDVIDPTLHPERLARAMGNVAWLWLMARHFTLLIRKAEVIKAREFARTDRKLDLPLFSITGLKACSGTVLEIAQLQVYHVNEEAYLVRREEEPGKWFWTGNKQWTDDTDRKASLIREFKLDGLPSDALGFLDDFEQCTCEYCVGDEEVGLRELSLPVEPELATIPMPDPAPVHPRSPLFLPMHLDSLTPSPRLGTLPLPLPPPDIPMQPVIPVTSGPTPAPPSAPPPQPQPPPTADDGPPAPAGGSDPPGPRRSKRKRKADDTLPPPAPLPNKRPRGGGGRARSPTSTLEDEAVDVDTHLIHTALNMVSFHVDTDGLKRGRQLFSRGDQRFNSGAALSQLLQAFQRESNLCKATDIGTKDHALLSLKLVVQCARIHGAMQKELHLATMLEATSRIALCQSIVHIKNWLLTDSQHLANLVFAPVKNGFRPHLCGVRWIDDVVEQLYRFASDNQTGGTTLQKAPPKKPGAKDVFTLEVTADVPAKDLTNLPGPGEAESGVGGNGASPPLSPLSELSEEEDEAEVAPKKPPRPPRRTHTTLSSTLPSTALKATPSDTRVVKYKLSYRRIAQGNSYLHQALVQLFVESVFGMLVFPTVKQTLLRFLDKAKGETETAIERVMAYIVAAGTVLSALEDGAGTHIVWLFRVLEVQLWRSPHALVPHTRTDVRMGGAILRGNGDKVVQAIRDEVSAWFKKHSRVAKQLRDFEDPVVYHMFELQSGRAVQQDLMPALYALPQGRGGGRAKRGPKARLPVAPDDFATISLHYSPEDSSSPLRFPGFLLRAAFALHVRGTTSIPELDSFFSGSHPDIEGKALKFSSDQLNPVPALWAVFKLLKPLLSLDTLRQPWGFSNLLAVFGSGQSIVTGSFLAKWMDNIPQSGDQMHELWEEATHLNRTVLEDVPRNPNDINRQLMEQWPDYSPIENMRVWGTASHMISFGREGEQIWEWFSDDIFDAWRDFVCDLDSHGLKAWSSAFDWVVGLGVAPFKGDSLSTMHLVNRLAEVGLCEEPTAAELGLWISRHADRGAYAGLQDVGFSQLESAQHVILAFSTFHNYVRRKLSVEQRKAMHFTTITSENFLCKIVRVRRLIRLLKLEATFEGLMVKFLAQDGEVCVHDNFDPAVFLHSLQPIHFHGDGGELITPDPVEECMCGTPGFPCSVARDITIPLSFAIVPEAIVSCYLWCYDPVPAQLPALTWTKCGELHKHHQPLPWLREAAKSVESPRYLPEEINGILDRVLAIQRALSDELDQSTLPREILQPHRDFIATWSFSMQHFLDSALHWRSQGYKVRFPPTNPSTTNMRPDAAFDIMQDILRHQPPYASLFRAAFYPSGFASQIPVLVPARPDSQAPHITNDLEVSVWLSDSLRVVVDEDEGVTRSSAYTFSIFIRSSNADSEFNAALRWMTEGRCNFRGDILVVKHTCDGDAVLNMEHEDHLLADALVVRYFSRGLVPSQQITLGG</sequence>
<keyword evidence="3" id="KW-1185">Reference proteome</keyword>
<name>A0A166A8L6_EXIGL</name>
<feature type="compositionally biased region" description="Basic residues" evidence="1">
    <location>
        <begin position="1076"/>
        <end position="1085"/>
    </location>
</feature>
<feature type="compositionally biased region" description="Low complexity" evidence="1">
    <location>
        <begin position="1086"/>
        <end position="1097"/>
    </location>
</feature>
<feature type="region of interest" description="Disordered" evidence="1">
    <location>
        <begin position="743"/>
        <end position="841"/>
    </location>
</feature>
<dbReference type="Proteomes" id="UP000077266">
    <property type="component" value="Unassembled WGS sequence"/>
</dbReference>
<accession>A0A166A8L6</accession>
<organism evidence="2 3">
    <name type="scientific">Exidia glandulosa HHB12029</name>
    <dbReference type="NCBI Taxonomy" id="1314781"/>
    <lineage>
        <taxon>Eukaryota</taxon>
        <taxon>Fungi</taxon>
        <taxon>Dikarya</taxon>
        <taxon>Basidiomycota</taxon>
        <taxon>Agaricomycotina</taxon>
        <taxon>Agaricomycetes</taxon>
        <taxon>Auriculariales</taxon>
        <taxon>Exidiaceae</taxon>
        <taxon>Exidia</taxon>
    </lineage>
</organism>
<feature type="compositionally biased region" description="Low complexity" evidence="1">
    <location>
        <begin position="1053"/>
        <end position="1062"/>
    </location>
</feature>
<dbReference type="PANTHER" id="PTHR48125:SF12">
    <property type="entry name" value="AT HOOK TRANSCRIPTION FACTOR FAMILY-RELATED"/>
    <property type="match status" value="1"/>
</dbReference>
<dbReference type="EMBL" id="KV426069">
    <property type="protein sequence ID" value="KZV89569.1"/>
    <property type="molecule type" value="Genomic_DNA"/>
</dbReference>